<organism evidence="1 2">
    <name type="scientific">Mangrovibacterium marinum</name>
    <dbReference type="NCBI Taxonomy" id="1639118"/>
    <lineage>
        <taxon>Bacteria</taxon>
        <taxon>Pseudomonadati</taxon>
        <taxon>Bacteroidota</taxon>
        <taxon>Bacteroidia</taxon>
        <taxon>Marinilabiliales</taxon>
        <taxon>Prolixibacteraceae</taxon>
        <taxon>Mangrovibacterium</taxon>
    </lineage>
</organism>
<reference evidence="1 2" key="1">
    <citation type="submission" date="2018-04" db="EMBL/GenBank/DDBJ databases">
        <title>Genomic Encyclopedia of Archaeal and Bacterial Type Strains, Phase II (KMG-II): from individual species to whole genera.</title>
        <authorList>
            <person name="Goeker M."/>
        </authorList>
    </citation>
    <scope>NUCLEOTIDE SEQUENCE [LARGE SCALE GENOMIC DNA]</scope>
    <source>
        <strain evidence="1 2">DSM 28823</strain>
    </source>
</reference>
<dbReference type="PANTHER" id="PTHR12526:SF600">
    <property type="entry name" value="GLYCOSYL TRANSFERASE GROUP 1"/>
    <property type="match status" value="1"/>
</dbReference>
<name>A0A2T5C1K4_9BACT</name>
<dbReference type="Pfam" id="PF13692">
    <property type="entry name" value="Glyco_trans_1_4"/>
    <property type="match status" value="1"/>
</dbReference>
<dbReference type="RefSeq" id="WP_107822268.1">
    <property type="nucleotide sequence ID" value="NZ_OY782574.1"/>
</dbReference>
<dbReference type="OrthoDB" id="9807209at2"/>
<dbReference type="GO" id="GO:0016757">
    <property type="term" value="F:glycosyltransferase activity"/>
    <property type="evidence" value="ECO:0007669"/>
    <property type="project" value="TreeGrafter"/>
</dbReference>
<sequence>MRILQLTNKTPWPPTDGGAIATLNLSKGFFLLGHEVTILAMNTEKHATRLEDIPEHLAAQIRFKLVDVPARITIRGALQNLLFSDLPYNAARFISEDYSRALIDLLEAEEFDVIQLEGLYLCPYIPLIRQHSKALIAYRAHNIEHEIWERTKRVASGFHRLYLSWLARRIKKFGLSYLNSYDVLVSITDRDGEYLDRIGNTKPRITSQTGIDLSSLVPNVKDLDFPSLFHIGSLEWGPNQEGLLWFLNQCWPLIHHKYPELKFYVAGRNAPQWLAAKLKMPNVVFLGEIDDAYQFMNSKAVMMVPLRSGSGMRIKIVEGMALGKAIVTTSIGVEGIAATDREQLLIANDPDAFLQAVTALIEDRELFKKLSKNAVEFIREKFDNMTIASSLVDFYKKQLNA</sequence>
<keyword evidence="1" id="KW-0808">Transferase</keyword>
<evidence type="ECO:0000313" key="2">
    <source>
        <dbReference type="Proteomes" id="UP000243525"/>
    </source>
</evidence>
<dbReference type="CDD" id="cd03801">
    <property type="entry name" value="GT4_PimA-like"/>
    <property type="match status" value="1"/>
</dbReference>
<proteinExistence type="predicted"/>
<accession>A0A2T5C1K4</accession>
<comment type="caution">
    <text evidence="1">The sequence shown here is derived from an EMBL/GenBank/DDBJ whole genome shotgun (WGS) entry which is preliminary data.</text>
</comment>
<dbReference type="EMBL" id="QAAD01000008">
    <property type="protein sequence ID" value="PTN08458.1"/>
    <property type="molecule type" value="Genomic_DNA"/>
</dbReference>
<dbReference type="AlphaFoldDB" id="A0A2T5C1K4"/>
<dbReference type="Gene3D" id="3.40.50.2000">
    <property type="entry name" value="Glycogen Phosphorylase B"/>
    <property type="match status" value="2"/>
</dbReference>
<dbReference type="Proteomes" id="UP000243525">
    <property type="component" value="Unassembled WGS sequence"/>
</dbReference>
<dbReference type="SUPFAM" id="SSF53756">
    <property type="entry name" value="UDP-Glycosyltransferase/glycogen phosphorylase"/>
    <property type="match status" value="1"/>
</dbReference>
<gene>
    <name evidence="1" type="ORF">C8N47_10815</name>
</gene>
<evidence type="ECO:0000313" key="1">
    <source>
        <dbReference type="EMBL" id="PTN08458.1"/>
    </source>
</evidence>
<dbReference type="PANTHER" id="PTHR12526">
    <property type="entry name" value="GLYCOSYLTRANSFERASE"/>
    <property type="match status" value="1"/>
</dbReference>
<protein>
    <submittedName>
        <fullName evidence="1">Glycosyltransferase involved in cell wall biosynthesis</fullName>
    </submittedName>
</protein>
<keyword evidence="2" id="KW-1185">Reference proteome</keyword>